<evidence type="ECO:0000313" key="2">
    <source>
        <dbReference type="EMBL" id="RCS22728.1"/>
    </source>
</evidence>
<dbReference type="PANTHER" id="PTHR44216:SF3">
    <property type="entry name" value="PROTEIN O-MANNOSYL-TRANSFERASE TMTC2"/>
    <property type="match status" value="1"/>
</dbReference>
<dbReference type="GO" id="GO:0000030">
    <property type="term" value="F:mannosyltransferase activity"/>
    <property type="evidence" value="ECO:0007669"/>
    <property type="project" value="TreeGrafter"/>
</dbReference>
<reference evidence="2 3" key="1">
    <citation type="submission" date="2018-07" db="EMBL/GenBank/DDBJ databases">
        <title>The draft genome of Phyllobacterium salinisoli.</title>
        <authorList>
            <person name="Liu L."/>
            <person name="Li L."/>
            <person name="Zhang X."/>
            <person name="Liang L."/>
        </authorList>
    </citation>
    <scope>NUCLEOTIDE SEQUENCE [LARGE SCALE GENOMIC DNA]</scope>
    <source>
        <strain evidence="2 3">LLAN61</strain>
    </source>
</reference>
<evidence type="ECO:0000256" key="1">
    <source>
        <dbReference type="PROSITE-ProRule" id="PRU00339"/>
    </source>
</evidence>
<accession>A0A368K008</accession>
<dbReference type="InterPro" id="IPR019734">
    <property type="entry name" value="TPR_rpt"/>
</dbReference>
<dbReference type="PROSITE" id="PS51257">
    <property type="entry name" value="PROKAR_LIPOPROTEIN"/>
    <property type="match status" value="1"/>
</dbReference>
<dbReference type="Pfam" id="PF14559">
    <property type="entry name" value="TPR_19"/>
    <property type="match status" value="1"/>
</dbReference>
<organism evidence="2 3">
    <name type="scientific">Phyllobacterium salinisoli</name>
    <dbReference type="NCBI Taxonomy" id="1899321"/>
    <lineage>
        <taxon>Bacteria</taxon>
        <taxon>Pseudomonadati</taxon>
        <taxon>Pseudomonadota</taxon>
        <taxon>Alphaproteobacteria</taxon>
        <taxon>Hyphomicrobiales</taxon>
        <taxon>Phyllobacteriaceae</taxon>
        <taxon>Phyllobacterium</taxon>
    </lineage>
</organism>
<dbReference type="SUPFAM" id="SSF48452">
    <property type="entry name" value="TPR-like"/>
    <property type="match status" value="1"/>
</dbReference>
<dbReference type="SMART" id="SM00028">
    <property type="entry name" value="TPR"/>
    <property type="match status" value="2"/>
</dbReference>
<protein>
    <submittedName>
        <fullName evidence="2">Tetratricopeptide repeat protein</fullName>
    </submittedName>
</protein>
<dbReference type="PROSITE" id="PS50005">
    <property type="entry name" value="TPR"/>
    <property type="match status" value="2"/>
</dbReference>
<dbReference type="InterPro" id="IPR011990">
    <property type="entry name" value="TPR-like_helical_dom_sf"/>
</dbReference>
<name>A0A368K008_9HYPH</name>
<dbReference type="InterPro" id="IPR052384">
    <property type="entry name" value="TMTC_O-mannosyltransferase"/>
</dbReference>
<dbReference type="RefSeq" id="WP_114441845.1">
    <property type="nucleotide sequence ID" value="NZ_QOZG01000007.1"/>
</dbReference>
<evidence type="ECO:0000313" key="3">
    <source>
        <dbReference type="Proteomes" id="UP000253420"/>
    </source>
</evidence>
<proteinExistence type="predicted"/>
<dbReference type="Gene3D" id="1.25.40.10">
    <property type="entry name" value="Tetratricopeptide repeat domain"/>
    <property type="match status" value="2"/>
</dbReference>
<dbReference type="EMBL" id="QOZG01000007">
    <property type="protein sequence ID" value="RCS22728.1"/>
    <property type="molecule type" value="Genomic_DNA"/>
</dbReference>
<dbReference type="AlphaFoldDB" id="A0A368K008"/>
<dbReference type="PANTHER" id="PTHR44216">
    <property type="entry name" value="PROTEIN O-MANNOSYL-TRANSFERASE TMTC2"/>
    <property type="match status" value="1"/>
</dbReference>
<feature type="repeat" description="TPR" evidence="1">
    <location>
        <begin position="138"/>
        <end position="171"/>
    </location>
</feature>
<dbReference type="Proteomes" id="UP000253420">
    <property type="component" value="Unassembled WGS sequence"/>
</dbReference>
<comment type="caution">
    <text evidence="2">The sequence shown here is derived from an EMBL/GenBank/DDBJ whole genome shotgun (WGS) entry which is preliminary data.</text>
</comment>
<dbReference type="GO" id="GO:0035269">
    <property type="term" value="P:protein O-linked glycosylation via mannose"/>
    <property type="evidence" value="ECO:0007669"/>
    <property type="project" value="TreeGrafter"/>
</dbReference>
<feature type="repeat" description="TPR" evidence="1">
    <location>
        <begin position="71"/>
        <end position="104"/>
    </location>
</feature>
<keyword evidence="3" id="KW-1185">Reference proteome</keyword>
<dbReference type="OrthoDB" id="8112627at2"/>
<sequence>MKIHRFGHLVATVAAAGLSACTTTGTTTGTTEKPANDPSRLMKIARDVETRGDSTTALALYERAAEMSGDPSVNIRLGEARLKANDLKGAEEAFRAALQKSPNQPQALLGLGTAQLHNGEAEAAVRTLTPAAQAAGTVAAYNKLGTALVLAGRSDEAKAAFRKAVALEPGNLDAQTNLALAEALSSEADAGVATMRTVIQSPLARRRHFVNYIIVLSLAGKADEARAVNVPDMPKASKERILKQAVKLRSISDPVARARAIGLLASV</sequence>
<keyword evidence="1" id="KW-0802">TPR repeat</keyword>
<gene>
    <name evidence="2" type="ORF">DUT91_17870</name>
</gene>